<dbReference type="Proteomes" id="UP001244341">
    <property type="component" value="Chromosome 16b"/>
</dbReference>
<evidence type="ECO:0000313" key="3">
    <source>
        <dbReference type="Proteomes" id="UP001244341"/>
    </source>
</evidence>
<protein>
    <submittedName>
        <fullName evidence="2">Uncharacterized protein</fullName>
    </submittedName>
</protein>
<sequence>MDVPGSLLADASCKQKKAANGALGVLRGCRLAARHPMASQPWLPSRARYTSSRPGSGGGSTPQPSTPFTASLASLSRKRCSSR</sequence>
<keyword evidence="3" id="KW-1185">Reference proteome</keyword>
<accession>A0ABY8UT20</accession>
<gene>
    <name evidence="2" type="ORF">OEZ85_000186</name>
</gene>
<name>A0ABY8UT20_TETOB</name>
<dbReference type="EMBL" id="CP126223">
    <property type="protein sequence ID" value="WIA23431.1"/>
    <property type="molecule type" value="Genomic_DNA"/>
</dbReference>
<reference evidence="2 3" key="1">
    <citation type="submission" date="2023-05" db="EMBL/GenBank/DDBJ databases">
        <title>A 100% complete, gapless, phased diploid assembly of the Scenedesmus obliquus UTEX 3031 genome.</title>
        <authorList>
            <person name="Biondi T.C."/>
            <person name="Hanschen E.R."/>
            <person name="Kwon T."/>
            <person name="Eng W."/>
            <person name="Kruse C.P.S."/>
            <person name="Koehler S.I."/>
            <person name="Kunde Y."/>
            <person name="Gleasner C.D."/>
            <person name="You Mak K.T."/>
            <person name="Polle J."/>
            <person name="Hovde B.T."/>
            <person name="Starkenburg S.R."/>
        </authorList>
    </citation>
    <scope>NUCLEOTIDE SEQUENCE [LARGE SCALE GENOMIC DNA]</scope>
    <source>
        <strain evidence="2 3">DOE0152z</strain>
    </source>
</reference>
<evidence type="ECO:0000313" key="2">
    <source>
        <dbReference type="EMBL" id="WIA23431.1"/>
    </source>
</evidence>
<feature type="region of interest" description="Disordered" evidence="1">
    <location>
        <begin position="36"/>
        <end position="83"/>
    </location>
</feature>
<evidence type="ECO:0000256" key="1">
    <source>
        <dbReference type="SAM" id="MobiDB-lite"/>
    </source>
</evidence>
<proteinExistence type="predicted"/>
<organism evidence="2 3">
    <name type="scientific">Tetradesmus obliquus</name>
    <name type="common">Green alga</name>
    <name type="synonym">Acutodesmus obliquus</name>
    <dbReference type="NCBI Taxonomy" id="3088"/>
    <lineage>
        <taxon>Eukaryota</taxon>
        <taxon>Viridiplantae</taxon>
        <taxon>Chlorophyta</taxon>
        <taxon>core chlorophytes</taxon>
        <taxon>Chlorophyceae</taxon>
        <taxon>CS clade</taxon>
        <taxon>Sphaeropleales</taxon>
        <taxon>Scenedesmaceae</taxon>
        <taxon>Tetradesmus</taxon>
    </lineage>
</organism>